<dbReference type="PROSITE" id="PS50850">
    <property type="entry name" value="MFS"/>
    <property type="match status" value="1"/>
</dbReference>
<feature type="transmembrane region" description="Helical" evidence="6">
    <location>
        <begin position="35"/>
        <end position="58"/>
    </location>
</feature>
<evidence type="ECO:0000256" key="2">
    <source>
        <dbReference type="ARBA" id="ARBA00010992"/>
    </source>
</evidence>
<dbReference type="InterPro" id="IPR050360">
    <property type="entry name" value="MFS_Sugar_Transporters"/>
</dbReference>
<comment type="similarity">
    <text evidence="2">Belongs to the major facilitator superfamily. Sugar transporter (TC 2.A.1.1) family.</text>
</comment>
<keyword evidence="5 6" id="KW-0472">Membrane</keyword>
<protein>
    <recommendedName>
        <fullName evidence="8">Major facilitator superfamily (MFS) profile domain-containing protein</fullName>
    </recommendedName>
</protein>
<dbReference type="GO" id="GO:0016020">
    <property type="term" value="C:membrane"/>
    <property type="evidence" value="ECO:0007669"/>
    <property type="project" value="UniProtKB-SubCell"/>
</dbReference>
<evidence type="ECO:0000259" key="8">
    <source>
        <dbReference type="PROSITE" id="PS50850"/>
    </source>
</evidence>
<keyword evidence="7" id="KW-0732">Signal</keyword>
<evidence type="ECO:0000256" key="4">
    <source>
        <dbReference type="ARBA" id="ARBA00022989"/>
    </source>
</evidence>
<evidence type="ECO:0000256" key="7">
    <source>
        <dbReference type="SAM" id="SignalP"/>
    </source>
</evidence>
<dbReference type="InterPro" id="IPR036259">
    <property type="entry name" value="MFS_trans_sf"/>
</dbReference>
<feature type="domain" description="Major facilitator superfamily (MFS) profile" evidence="8">
    <location>
        <begin position="1"/>
        <end position="131"/>
    </location>
</feature>
<proteinExistence type="inferred from homology"/>
<evidence type="ECO:0000256" key="1">
    <source>
        <dbReference type="ARBA" id="ARBA00004141"/>
    </source>
</evidence>
<evidence type="ECO:0000256" key="3">
    <source>
        <dbReference type="ARBA" id="ARBA00022692"/>
    </source>
</evidence>
<dbReference type="GO" id="GO:0005351">
    <property type="term" value="F:carbohydrate:proton symporter activity"/>
    <property type="evidence" value="ECO:0007669"/>
    <property type="project" value="TreeGrafter"/>
</dbReference>
<dbReference type="Gene3D" id="1.20.1250.20">
    <property type="entry name" value="MFS general substrate transporter like domains"/>
    <property type="match status" value="1"/>
</dbReference>
<feature type="transmembrane region" description="Helical" evidence="6">
    <location>
        <begin position="70"/>
        <end position="89"/>
    </location>
</feature>
<feature type="signal peptide" evidence="7">
    <location>
        <begin position="1"/>
        <end position="25"/>
    </location>
</feature>
<dbReference type="PANTHER" id="PTHR48022">
    <property type="entry name" value="PLASTIDIC GLUCOSE TRANSPORTER 4"/>
    <property type="match status" value="1"/>
</dbReference>
<dbReference type="InterPro" id="IPR005828">
    <property type="entry name" value="MFS_sugar_transport-like"/>
</dbReference>
<gene>
    <name evidence="9" type="ORF">M752DRAFT_298218</name>
</gene>
<accession>A0A370P6Z7</accession>
<dbReference type="InterPro" id="IPR020846">
    <property type="entry name" value="MFS_dom"/>
</dbReference>
<name>A0A370P6Z7_ASPPH</name>
<dbReference type="PANTHER" id="PTHR48022:SF8">
    <property type="entry name" value="MAJOR FACILITATOR SUPERFAMILY (MFS) PROFILE DOMAIN-CONTAINING PROTEIN-RELATED"/>
    <property type="match status" value="1"/>
</dbReference>
<feature type="transmembrane region" description="Helical" evidence="6">
    <location>
        <begin position="109"/>
        <end position="127"/>
    </location>
</feature>
<dbReference type="Pfam" id="PF00083">
    <property type="entry name" value="Sugar_tr"/>
    <property type="match status" value="1"/>
</dbReference>
<reference evidence="9 10" key="1">
    <citation type="submission" date="2018-07" db="EMBL/GenBank/DDBJ databases">
        <title>Section-level genome sequencing of Aspergillus section Nigri to investigate inter- and intra-species variation.</title>
        <authorList>
            <consortium name="DOE Joint Genome Institute"/>
            <person name="Vesth T.C."/>
            <person name="Nybo J.L."/>
            <person name="Theobald S."/>
            <person name="Frisvad J.C."/>
            <person name="Larsen T.O."/>
            <person name="Nielsen K.F."/>
            <person name="Hoof J.B."/>
            <person name="Brandl J."/>
            <person name="Salamov A."/>
            <person name="Riley R."/>
            <person name="Gladden J.M."/>
            <person name="Phatale P."/>
            <person name="Nielsen M.T."/>
            <person name="Lyhne E.K."/>
            <person name="Kogle M.E."/>
            <person name="Strasser K."/>
            <person name="McDonnell E."/>
            <person name="Barry K."/>
            <person name="Clum A."/>
            <person name="Chen C."/>
            <person name="Nolan M."/>
            <person name="Sandor L."/>
            <person name="Kuo A."/>
            <person name="Lipzen A."/>
            <person name="Hainaut M."/>
            <person name="Drula E."/>
            <person name="Tsang A."/>
            <person name="Magnuson J.K."/>
            <person name="Henrissat B."/>
            <person name="Wiebenga A."/>
            <person name="Simmons B.A."/>
            <person name="Makela M.R."/>
            <person name="De vries R.P."/>
            <person name="Grigoriev I.V."/>
            <person name="Mortensen U.H."/>
            <person name="Baker S.E."/>
            <person name="Andersen M.R."/>
        </authorList>
    </citation>
    <scope>NUCLEOTIDE SEQUENCE [LARGE SCALE GENOMIC DNA]</scope>
    <source>
        <strain evidence="9 10">ATCC 13157</strain>
    </source>
</reference>
<keyword evidence="3 6" id="KW-0812">Transmembrane</keyword>
<dbReference type="SUPFAM" id="SSF103473">
    <property type="entry name" value="MFS general substrate transporter"/>
    <property type="match status" value="1"/>
</dbReference>
<sequence length="135" mass="14822">MAGIILQLLALLYVAISLIVTSSLGSDAHSEDVHRAAIAAIASIYVTGVGYAFGWNSIQYLIHAEMLPSSVRTLGTSILMCIHYANRFALTKAVPTMTLADALQSKGRFWFFFVVAFLGFLWGMFLLPETSEMIR</sequence>
<comment type="subcellular location">
    <subcellularLocation>
        <location evidence="1">Membrane</location>
        <topology evidence="1">Multi-pass membrane protein</topology>
    </subcellularLocation>
</comment>
<dbReference type="EMBL" id="KZ851870">
    <property type="protein sequence ID" value="RDK37624.1"/>
    <property type="molecule type" value="Genomic_DNA"/>
</dbReference>
<evidence type="ECO:0000313" key="10">
    <source>
        <dbReference type="Proteomes" id="UP000254937"/>
    </source>
</evidence>
<dbReference type="AlphaFoldDB" id="A0A370P6Z7"/>
<feature type="chain" id="PRO_5017017755" description="Major facilitator superfamily (MFS) profile domain-containing protein" evidence="7">
    <location>
        <begin position="26"/>
        <end position="135"/>
    </location>
</feature>
<evidence type="ECO:0000256" key="5">
    <source>
        <dbReference type="ARBA" id="ARBA00023136"/>
    </source>
</evidence>
<evidence type="ECO:0000256" key="6">
    <source>
        <dbReference type="SAM" id="Phobius"/>
    </source>
</evidence>
<keyword evidence="10" id="KW-1185">Reference proteome</keyword>
<dbReference type="Proteomes" id="UP000254937">
    <property type="component" value="Unassembled WGS sequence"/>
</dbReference>
<organism evidence="9 10">
    <name type="scientific">Aspergillus phoenicis ATCC 13157</name>
    <dbReference type="NCBI Taxonomy" id="1353007"/>
    <lineage>
        <taxon>Eukaryota</taxon>
        <taxon>Fungi</taxon>
        <taxon>Dikarya</taxon>
        <taxon>Ascomycota</taxon>
        <taxon>Pezizomycotina</taxon>
        <taxon>Eurotiomycetes</taxon>
        <taxon>Eurotiomycetidae</taxon>
        <taxon>Eurotiales</taxon>
        <taxon>Aspergillaceae</taxon>
        <taxon>Aspergillus</taxon>
    </lineage>
</organism>
<keyword evidence="4 6" id="KW-1133">Transmembrane helix</keyword>
<evidence type="ECO:0000313" key="9">
    <source>
        <dbReference type="EMBL" id="RDK37624.1"/>
    </source>
</evidence>